<keyword evidence="2" id="KW-1185">Reference proteome</keyword>
<dbReference type="GeneID" id="63922179"/>
<dbReference type="HOGENOM" id="CLU_493449_0_0_1"/>
<evidence type="ECO:0000313" key="2">
    <source>
        <dbReference type="Proteomes" id="UP000030672"/>
    </source>
</evidence>
<dbReference type="Proteomes" id="UP000030672">
    <property type="component" value="Unassembled WGS sequence"/>
</dbReference>
<protein>
    <submittedName>
        <fullName evidence="1">Uncharacterized protein</fullName>
    </submittedName>
</protein>
<name>A0A074VHR4_AURM1</name>
<proteinExistence type="predicted"/>
<evidence type="ECO:0000313" key="1">
    <source>
        <dbReference type="EMBL" id="KEQ58594.1"/>
    </source>
</evidence>
<sequence length="538" mass="61970">MSPSPKFHPTKALAQALDEATARKPTNPPRNLETLTLGCKVSFVLLFPRYDLVNADIESTAKDIVRDALVNTTFQDTECAYCSGPHEYKLPVSTQDRGDKSRNRYWQIDIDPDAHLHDDEFEALTERYYVVGLQAVSRIFKFHNKTNCPGDKFASPIDGNWIYHNHHERRAQHHWSVELKAVNDALKTLAKKPNYRVLTNEFTNFKVYVGNNHHGVHMDVARSLMAIFTAFERQLDAINMTPRIGGGVRGEPAPMASKPKLYGYVSDDKNTIQEEAGEACKPMSSINMAYLKLQKITTGYDVRTFLRLYLKGELNRIQLQKIIDNELISHQNTALDVSRVWDENLIAYNPEYVSHCMKKPTIVFRSHASTLDPNEQVAWIDLCCILTELCYEKDLHHIHNWTRKRWDQPHNQYTILSILHHVGGYHKDTFAHYKNVSVPVKDLKSTIEQPHISNIAAELQAECAHFDPLKESRVPATLILNNADYRRAANVRDKVRHKFDLGLYGKFPMNTVIEYVRDHHEKKAFFTSDWRDLILHTT</sequence>
<dbReference type="AlphaFoldDB" id="A0A074VHR4"/>
<organism evidence="1 2">
    <name type="scientific">Aureobasidium melanogenum (strain CBS 110374)</name>
    <name type="common">Aureobasidium pullulans var. melanogenum</name>
    <dbReference type="NCBI Taxonomy" id="1043003"/>
    <lineage>
        <taxon>Eukaryota</taxon>
        <taxon>Fungi</taxon>
        <taxon>Dikarya</taxon>
        <taxon>Ascomycota</taxon>
        <taxon>Pezizomycotina</taxon>
        <taxon>Dothideomycetes</taxon>
        <taxon>Dothideomycetidae</taxon>
        <taxon>Dothideales</taxon>
        <taxon>Saccotheciaceae</taxon>
        <taxon>Aureobasidium</taxon>
    </lineage>
</organism>
<dbReference type="PANTHER" id="PTHR36847:SF1">
    <property type="entry name" value="AMIDOLIGASE ENZYME"/>
    <property type="match status" value="1"/>
</dbReference>
<accession>A0A074VHR4</accession>
<gene>
    <name evidence="1" type="ORF">M437DRAFT_88363</name>
</gene>
<dbReference type="EMBL" id="KL584853">
    <property type="protein sequence ID" value="KEQ58594.1"/>
    <property type="molecule type" value="Genomic_DNA"/>
</dbReference>
<dbReference type="RefSeq" id="XP_040875617.1">
    <property type="nucleotide sequence ID" value="XM_041028806.1"/>
</dbReference>
<dbReference type="PANTHER" id="PTHR36847">
    <property type="entry name" value="AMIDOLIGASE ENZYME"/>
    <property type="match status" value="1"/>
</dbReference>
<reference evidence="1 2" key="1">
    <citation type="journal article" date="2014" name="BMC Genomics">
        <title>Genome sequencing of four Aureobasidium pullulans varieties: biotechnological potential, stress tolerance, and description of new species.</title>
        <authorList>
            <person name="Gostin Ar C."/>
            <person name="Ohm R.A."/>
            <person name="Kogej T."/>
            <person name="Sonjak S."/>
            <person name="Turk M."/>
            <person name="Zajc J."/>
            <person name="Zalar P."/>
            <person name="Grube M."/>
            <person name="Sun H."/>
            <person name="Han J."/>
            <person name="Sharma A."/>
            <person name="Chiniquy J."/>
            <person name="Ngan C.Y."/>
            <person name="Lipzen A."/>
            <person name="Barry K."/>
            <person name="Grigoriev I.V."/>
            <person name="Gunde-Cimerman N."/>
        </authorList>
    </citation>
    <scope>NUCLEOTIDE SEQUENCE [LARGE SCALE GENOMIC DNA]</scope>
    <source>
        <strain evidence="1 2">CBS 110374</strain>
    </source>
</reference>